<evidence type="ECO:0000256" key="2">
    <source>
        <dbReference type="ARBA" id="ARBA00022670"/>
    </source>
</evidence>
<name>R7YNA4_CONA1</name>
<keyword evidence="4" id="KW-0720">Serine protease</keyword>
<sequence length="546" mass="59858">MRTPTFFLLVFGLPATYCAAADTILLGLSQRSPQTAPSTSEVAKEYLIFPKNGTDEDALSKTEESIKKVIESEKVYSLRNVNKRLVFWIANVTNTQLNKIREDDGVRSAEENVIAYEEAAALLLPTTTAQSSTSIPTKVKRDISFATQTDAVDELVVISQPDTIPNLDDLANPDDYEFPKGRTDFLQTELSRKEKQDPATDESDDSHGSYVASKATGTEYGSAKKATLVVVKMKDRSLGEIIAAWIFALQDIKDKQRTKKSVITMSLCSIDPVDPNNLSDARKEERNAIEEAFKNDVPVLAAAGNKAEKERPDGKLREEIDTAPAVYASPDFPIIVVGSTDSSGKRAATSQGGDKVTLLAQGVKVVCQGKPFAPRIMSGTSFLRRSSSQRKPVGFEQGVLESYWNKVTEKDNPKKSESLSGPACATKPEGKNVRDSHEEALIKAVGYFCNADAATTVPVGPELNRTVEVVIDGPANAAHYKAQDWSNKRDIDDVCFFTLTTVDDCETPRNGYNLAKPLGDHTCNDILYRSWKDYEFLSFPPLSIAD</sequence>
<dbReference type="HOGENOM" id="CLU_498750_0_0_1"/>
<dbReference type="Pfam" id="PF00082">
    <property type="entry name" value="Peptidase_S8"/>
    <property type="match status" value="1"/>
</dbReference>
<proteinExistence type="inferred from homology"/>
<dbReference type="OrthoDB" id="1896086at2759"/>
<evidence type="ECO:0000313" key="9">
    <source>
        <dbReference type="Proteomes" id="UP000016924"/>
    </source>
</evidence>
<feature type="region of interest" description="Disordered" evidence="5">
    <location>
        <begin position="188"/>
        <end position="212"/>
    </location>
</feature>
<feature type="region of interest" description="Disordered" evidence="5">
    <location>
        <begin position="410"/>
        <end position="432"/>
    </location>
</feature>
<organism evidence="8 9">
    <name type="scientific">Coniosporium apollinis (strain CBS 100218)</name>
    <name type="common">Rock-inhabiting black yeast</name>
    <dbReference type="NCBI Taxonomy" id="1168221"/>
    <lineage>
        <taxon>Eukaryota</taxon>
        <taxon>Fungi</taxon>
        <taxon>Dikarya</taxon>
        <taxon>Ascomycota</taxon>
        <taxon>Pezizomycotina</taxon>
        <taxon>Dothideomycetes</taxon>
        <taxon>Dothideomycetes incertae sedis</taxon>
        <taxon>Coniosporium</taxon>
    </lineage>
</organism>
<reference evidence="9" key="1">
    <citation type="submission" date="2012-06" db="EMBL/GenBank/DDBJ databases">
        <title>The genome sequence of Coniosporium apollinis CBS 100218.</title>
        <authorList>
            <consortium name="The Broad Institute Genome Sequencing Platform"/>
            <person name="Cuomo C."/>
            <person name="Gorbushina A."/>
            <person name="Noack S."/>
            <person name="Walker B."/>
            <person name="Young S.K."/>
            <person name="Zeng Q."/>
            <person name="Gargeya S."/>
            <person name="Fitzgerald M."/>
            <person name="Haas B."/>
            <person name="Abouelleil A."/>
            <person name="Alvarado L."/>
            <person name="Arachchi H.M."/>
            <person name="Berlin A.M."/>
            <person name="Chapman S.B."/>
            <person name="Goldberg J."/>
            <person name="Griggs A."/>
            <person name="Gujja S."/>
            <person name="Hansen M."/>
            <person name="Howarth C."/>
            <person name="Imamovic A."/>
            <person name="Larimer J."/>
            <person name="McCowan C."/>
            <person name="Montmayeur A."/>
            <person name="Murphy C."/>
            <person name="Neiman D."/>
            <person name="Pearson M."/>
            <person name="Priest M."/>
            <person name="Roberts A."/>
            <person name="Saif S."/>
            <person name="Shea T."/>
            <person name="Sisk P."/>
            <person name="Sykes S."/>
            <person name="Wortman J."/>
            <person name="Nusbaum C."/>
            <person name="Birren B."/>
        </authorList>
    </citation>
    <scope>NUCLEOTIDE SEQUENCE [LARGE SCALE GENOMIC DNA]</scope>
    <source>
        <strain evidence="9">CBS 100218</strain>
    </source>
</reference>
<dbReference type="SUPFAM" id="SSF52743">
    <property type="entry name" value="Subtilisin-like"/>
    <property type="match status" value="1"/>
</dbReference>
<evidence type="ECO:0000256" key="3">
    <source>
        <dbReference type="ARBA" id="ARBA00022801"/>
    </source>
</evidence>
<protein>
    <recommendedName>
        <fullName evidence="7">Peptidase S8/S53 domain-containing protein</fullName>
    </recommendedName>
</protein>
<dbReference type="GeneID" id="19899891"/>
<dbReference type="EMBL" id="JH767563">
    <property type="protein sequence ID" value="EON63353.1"/>
    <property type="molecule type" value="Genomic_DNA"/>
</dbReference>
<dbReference type="PANTHER" id="PTHR43806:SF11">
    <property type="entry name" value="CEREVISIN-RELATED"/>
    <property type="match status" value="1"/>
</dbReference>
<keyword evidence="6" id="KW-0732">Signal</keyword>
<feature type="chain" id="PRO_5004460974" description="Peptidase S8/S53 domain-containing protein" evidence="6">
    <location>
        <begin position="21"/>
        <end position="546"/>
    </location>
</feature>
<dbReference type="eggNOG" id="ENOG502RVSR">
    <property type="taxonomic scope" value="Eukaryota"/>
</dbReference>
<dbReference type="AlphaFoldDB" id="R7YNA4"/>
<evidence type="ECO:0000259" key="7">
    <source>
        <dbReference type="Pfam" id="PF00082"/>
    </source>
</evidence>
<evidence type="ECO:0000256" key="4">
    <source>
        <dbReference type="ARBA" id="ARBA00022825"/>
    </source>
</evidence>
<dbReference type="InterPro" id="IPR000209">
    <property type="entry name" value="Peptidase_S8/S53_dom"/>
</dbReference>
<evidence type="ECO:0000256" key="6">
    <source>
        <dbReference type="SAM" id="SignalP"/>
    </source>
</evidence>
<dbReference type="InterPro" id="IPR022398">
    <property type="entry name" value="Peptidase_S8_His-AS"/>
</dbReference>
<comment type="similarity">
    <text evidence="1">Belongs to the peptidase S8 family.</text>
</comment>
<dbReference type="InterPro" id="IPR036852">
    <property type="entry name" value="Peptidase_S8/S53_dom_sf"/>
</dbReference>
<dbReference type="GO" id="GO:0006508">
    <property type="term" value="P:proteolysis"/>
    <property type="evidence" value="ECO:0007669"/>
    <property type="project" value="UniProtKB-KW"/>
</dbReference>
<accession>R7YNA4</accession>
<keyword evidence="2" id="KW-0645">Protease</keyword>
<dbReference type="GO" id="GO:0004252">
    <property type="term" value="F:serine-type endopeptidase activity"/>
    <property type="evidence" value="ECO:0007669"/>
    <property type="project" value="InterPro"/>
</dbReference>
<dbReference type="InterPro" id="IPR050131">
    <property type="entry name" value="Peptidase_S8_subtilisin-like"/>
</dbReference>
<evidence type="ECO:0000256" key="5">
    <source>
        <dbReference type="SAM" id="MobiDB-lite"/>
    </source>
</evidence>
<evidence type="ECO:0000256" key="1">
    <source>
        <dbReference type="ARBA" id="ARBA00011073"/>
    </source>
</evidence>
<keyword evidence="3" id="KW-0378">Hydrolase</keyword>
<dbReference type="Proteomes" id="UP000016924">
    <property type="component" value="Unassembled WGS sequence"/>
</dbReference>
<dbReference type="PANTHER" id="PTHR43806">
    <property type="entry name" value="PEPTIDASE S8"/>
    <property type="match status" value="1"/>
</dbReference>
<dbReference type="PROSITE" id="PS00137">
    <property type="entry name" value="SUBTILASE_HIS"/>
    <property type="match status" value="1"/>
</dbReference>
<dbReference type="RefSeq" id="XP_007778670.1">
    <property type="nucleotide sequence ID" value="XM_007780480.1"/>
</dbReference>
<feature type="domain" description="Peptidase S8/S53" evidence="7">
    <location>
        <begin position="191"/>
        <end position="370"/>
    </location>
</feature>
<keyword evidence="9" id="KW-1185">Reference proteome</keyword>
<evidence type="ECO:0000313" key="8">
    <source>
        <dbReference type="EMBL" id="EON63353.1"/>
    </source>
</evidence>
<feature type="signal peptide" evidence="6">
    <location>
        <begin position="1"/>
        <end position="20"/>
    </location>
</feature>
<dbReference type="Gene3D" id="3.40.50.200">
    <property type="entry name" value="Peptidase S8/S53 domain"/>
    <property type="match status" value="1"/>
</dbReference>
<gene>
    <name evidence="8" type="ORF">W97_02580</name>
</gene>